<dbReference type="PANTHER" id="PTHR38009">
    <property type="entry name" value="CONSERVED HYPOTHETICAL PHAGE TAIL PROTEIN"/>
    <property type="match status" value="1"/>
</dbReference>
<evidence type="ECO:0000313" key="1">
    <source>
        <dbReference type="EMBL" id="VAW40748.1"/>
    </source>
</evidence>
<accession>A0A3B0VAN5</accession>
<name>A0A3B0VAN5_9ZZZZ</name>
<gene>
    <name evidence="1" type="ORF">MNBD_CHLOROFLEXI01-374</name>
</gene>
<proteinExistence type="predicted"/>
<dbReference type="PANTHER" id="PTHR38009:SF1">
    <property type="entry name" value="CONSERVED HYPOTHETICAL PHAGE TAIL PROTEIN"/>
    <property type="match status" value="1"/>
</dbReference>
<dbReference type="EMBL" id="UOEU01000811">
    <property type="protein sequence ID" value="VAW40748.1"/>
    <property type="molecule type" value="Genomic_DNA"/>
</dbReference>
<dbReference type="InterPro" id="IPR010667">
    <property type="entry name" value="Phage_T4_Gp19"/>
</dbReference>
<dbReference type="GO" id="GO:0005198">
    <property type="term" value="F:structural molecule activity"/>
    <property type="evidence" value="ECO:0007669"/>
    <property type="project" value="InterPro"/>
</dbReference>
<dbReference type="AlphaFoldDB" id="A0A3B0VAN5"/>
<dbReference type="NCBIfam" id="TIGR02241">
    <property type="entry name" value="conserved hypothetical phage tail region protein"/>
    <property type="match status" value="1"/>
</dbReference>
<organism evidence="1">
    <name type="scientific">hydrothermal vent metagenome</name>
    <dbReference type="NCBI Taxonomy" id="652676"/>
    <lineage>
        <taxon>unclassified sequences</taxon>
        <taxon>metagenomes</taxon>
        <taxon>ecological metagenomes</taxon>
    </lineage>
</organism>
<protein>
    <recommendedName>
        <fullName evidence="2">Phage tail protein</fullName>
    </recommendedName>
</protein>
<dbReference type="Pfam" id="PF06841">
    <property type="entry name" value="Phage_T4_gp19"/>
    <property type="match status" value="1"/>
</dbReference>
<sequence>MAERIDPYTGYSFRVEIDGITRAGFKDCSGLETSQEANTYREGTDRGMTMRKIPGLISYGDITLSRGISSDSELWQWRRTVMGGVPDRRNLSIVLVNDKGEDAIRWNVRNCWPTKWSGPSLDATSDEIAIETLEITHEGFEVDSW</sequence>
<reference evidence="1" key="1">
    <citation type="submission" date="2018-06" db="EMBL/GenBank/DDBJ databases">
        <authorList>
            <person name="Zhirakovskaya E."/>
        </authorList>
    </citation>
    <scope>NUCLEOTIDE SEQUENCE</scope>
</reference>
<evidence type="ECO:0008006" key="2">
    <source>
        <dbReference type="Google" id="ProtNLM"/>
    </source>
</evidence>
<dbReference type="InterPro" id="IPR011747">
    <property type="entry name" value="CHP02241"/>
</dbReference>